<sequence>MFAVMGVTGHTGAAVAETLLARGAEVRVVVRDAGKAAPWVAKGAEVAAADARDADALTAAFQGVEGVYALNPPGYGSDDPLAEARAVGAALADAVAHTHVPHVVALSSIGGHRPDGTGIIVTTHLLENALRAAGRPLTIVRAGFFMENWANVLAPALGQGVLPCFTLPLDKPFPTVDVADIGRTAAEALLGGPRGLRVVELNGPADRTPQDAAAALSAAAGRPVQAVAVPREAWVPTLLAAGLAQRPAELLAEMYDGLNEGRVVQEDGTERANGTVTLEQAMARLVQGARAAA</sequence>
<dbReference type="InterPro" id="IPR051604">
    <property type="entry name" value="Ergot_Alk_Oxidoreductase"/>
</dbReference>
<dbReference type="SUPFAM" id="SSF51735">
    <property type="entry name" value="NAD(P)-binding Rossmann-fold domains"/>
    <property type="match status" value="1"/>
</dbReference>
<evidence type="ECO:0000313" key="2">
    <source>
        <dbReference type="EMBL" id="MBP2294525.1"/>
    </source>
</evidence>
<dbReference type="PANTHER" id="PTHR43162:SF1">
    <property type="entry name" value="PRESTALK A DIFFERENTIATION PROTEIN A"/>
    <property type="match status" value="1"/>
</dbReference>
<gene>
    <name evidence="2" type="ORF">J2851_004315</name>
</gene>
<evidence type="ECO:0000259" key="1">
    <source>
        <dbReference type="Pfam" id="PF05368"/>
    </source>
</evidence>
<comment type="caution">
    <text evidence="2">The sequence shown here is derived from an EMBL/GenBank/DDBJ whole genome shotgun (WGS) entry which is preliminary data.</text>
</comment>
<accession>A0ABS4SPN2</accession>
<keyword evidence="3" id="KW-1185">Reference proteome</keyword>
<dbReference type="InterPro" id="IPR008030">
    <property type="entry name" value="NmrA-like"/>
</dbReference>
<name>A0ABS4SPN2_9PROT</name>
<dbReference type="Proteomes" id="UP000781958">
    <property type="component" value="Unassembled WGS sequence"/>
</dbReference>
<dbReference type="RefSeq" id="WP_209768730.1">
    <property type="nucleotide sequence ID" value="NZ_JAGINP010000016.1"/>
</dbReference>
<protein>
    <submittedName>
        <fullName evidence="2">Uncharacterized protein YbjT (DUF2867 family)</fullName>
    </submittedName>
</protein>
<proteinExistence type="predicted"/>
<dbReference type="InterPro" id="IPR036291">
    <property type="entry name" value="NAD(P)-bd_dom_sf"/>
</dbReference>
<evidence type="ECO:0000313" key="3">
    <source>
        <dbReference type="Proteomes" id="UP000781958"/>
    </source>
</evidence>
<reference evidence="2 3" key="1">
    <citation type="submission" date="2021-03" db="EMBL/GenBank/DDBJ databases">
        <title>Genomic Encyclopedia of Type Strains, Phase III (KMG-III): the genomes of soil and plant-associated and newly described type strains.</title>
        <authorList>
            <person name="Whitman W."/>
        </authorList>
    </citation>
    <scope>NUCLEOTIDE SEQUENCE [LARGE SCALE GENOMIC DNA]</scope>
    <source>
        <strain evidence="2 3">IMMIB AFH-6</strain>
    </source>
</reference>
<dbReference type="Gene3D" id="3.40.50.720">
    <property type="entry name" value="NAD(P)-binding Rossmann-like Domain"/>
    <property type="match status" value="1"/>
</dbReference>
<dbReference type="PANTHER" id="PTHR43162">
    <property type="match status" value="1"/>
</dbReference>
<organism evidence="2 3">
    <name type="scientific">Azospirillum rugosum</name>
    <dbReference type="NCBI Taxonomy" id="416170"/>
    <lineage>
        <taxon>Bacteria</taxon>
        <taxon>Pseudomonadati</taxon>
        <taxon>Pseudomonadota</taxon>
        <taxon>Alphaproteobacteria</taxon>
        <taxon>Rhodospirillales</taxon>
        <taxon>Azospirillaceae</taxon>
        <taxon>Azospirillum</taxon>
    </lineage>
</organism>
<dbReference type="EMBL" id="JAGINP010000016">
    <property type="protein sequence ID" value="MBP2294525.1"/>
    <property type="molecule type" value="Genomic_DNA"/>
</dbReference>
<feature type="domain" description="NmrA-like" evidence="1">
    <location>
        <begin position="3"/>
        <end position="263"/>
    </location>
</feature>
<dbReference type="Pfam" id="PF05368">
    <property type="entry name" value="NmrA"/>
    <property type="match status" value="1"/>
</dbReference>
<dbReference type="Gene3D" id="3.90.25.10">
    <property type="entry name" value="UDP-galactose 4-epimerase, domain 1"/>
    <property type="match status" value="1"/>
</dbReference>